<gene>
    <name evidence="10" type="primary">HEX6</name>
    <name evidence="10" type="ORF">AXF42_Ash012575</name>
</gene>
<dbReference type="PANTHER" id="PTHR23500">
    <property type="entry name" value="SOLUTE CARRIER FAMILY 2, FACILITATED GLUCOSE TRANSPORTER"/>
    <property type="match status" value="1"/>
</dbReference>
<evidence type="ECO:0000256" key="6">
    <source>
        <dbReference type="ARBA" id="ARBA00023136"/>
    </source>
</evidence>
<evidence type="ECO:0000256" key="1">
    <source>
        <dbReference type="ARBA" id="ARBA00004141"/>
    </source>
</evidence>
<evidence type="ECO:0000256" key="5">
    <source>
        <dbReference type="ARBA" id="ARBA00022989"/>
    </source>
</evidence>
<dbReference type="InterPro" id="IPR020846">
    <property type="entry name" value="MFS_dom"/>
</dbReference>
<feature type="transmembrane region" description="Helical" evidence="8">
    <location>
        <begin position="73"/>
        <end position="91"/>
    </location>
</feature>
<evidence type="ECO:0000256" key="4">
    <source>
        <dbReference type="ARBA" id="ARBA00022692"/>
    </source>
</evidence>
<dbReference type="InterPro" id="IPR045262">
    <property type="entry name" value="STP/PLT_plant"/>
</dbReference>
<dbReference type="OrthoDB" id="6133115at2759"/>
<comment type="similarity">
    <text evidence="2">Belongs to the major facilitator superfamily. Sugar transporter (TC 2.A.1.1) family.</text>
</comment>
<feature type="transmembrane region" description="Helical" evidence="8">
    <location>
        <begin position="163"/>
        <end position="182"/>
    </location>
</feature>
<dbReference type="GO" id="GO:0016020">
    <property type="term" value="C:membrane"/>
    <property type="evidence" value="ECO:0007669"/>
    <property type="project" value="UniProtKB-SubCell"/>
</dbReference>
<keyword evidence="5 8" id="KW-1133">Transmembrane helix</keyword>
<keyword evidence="3" id="KW-0813">Transport</keyword>
<dbReference type="STRING" id="1088818.A0A2H9ZT30"/>
<proteinExistence type="inferred from homology"/>
<dbReference type="SUPFAM" id="SSF103473">
    <property type="entry name" value="MFS general substrate transporter"/>
    <property type="match status" value="1"/>
</dbReference>
<evidence type="ECO:0000313" key="11">
    <source>
        <dbReference type="Proteomes" id="UP000236161"/>
    </source>
</evidence>
<keyword evidence="4 8" id="KW-0812">Transmembrane</keyword>
<feature type="domain" description="Major facilitator superfamily (MFS) profile" evidence="9">
    <location>
        <begin position="1"/>
        <end position="447"/>
    </location>
</feature>
<organism evidence="10 11">
    <name type="scientific">Apostasia shenzhenica</name>
    <dbReference type="NCBI Taxonomy" id="1088818"/>
    <lineage>
        <taxon>Eukaryota</taxon>
        <taxon>Viridiplantae</taxon>
        <taxon>Streptophyta</taxon>
        <taxon>Embryophyta</taxon>
        <taxon>Tracheophyta</taxon>
        <taxon>Spermatophyta</taxon>
        <taxon>Magnoliopsida</taxon>
        <taxon>Liliopsida</taxon>
        <taxon>Asparagales</taxon>
        <taxon>Orchidaceae</taxon>
        <taxon>Apostasioideae</taxon>
        <taxon>Apostasia</taxon>
    </lineage>
</organism>
<dbReference type="AlphaFoldDB" id="A0A2H9ZT30"/>
<comment type="subcellular location">
    <subcellularLocation>
        <location evidence="1">Membrane</location>
        <topology evidence="1">Multi-pass membrane protein</topology>
    </subcellularLocation>
</comment>
<protein>
    <submittedName>
        <fullName evidence="10">Hexose carrier protein HEX6</fullName>
    </submittedName>
</protein>
<accession>A0A2H9ZT30</accession>
<dbReference type="PANTHER" id="PTHR23500:SF30">
    <property type="entry name" value="SUGAR TRANSPORT PROTEIN 3"/>
    <property type="match status" value="1"/>
</dbReference>
<dbReference type="Gene3D" id="1.20.1250.20">
    <property type="entry name" value="MFS general substrate transporter like domains"/>
    <property type="match status" value="1"/>
</dbReference>
<dbReference type="EMBL" id="KZ454132">
    <property type="protein sequence ID" value="PKA46443.1"/>
    <property type="molecule type" value="Genomic_DNA"/>
</dbReference>
<dbReference type="InterPro" id="IPR036259">
    <property type="entry name" value="MFS_trans_sf"/>
</dbReference>
<dbReference type="InterPro" id="IPR005829">
    <property type="entry name" value="Sugar_transporter_CS"/>
</dbReference>
<sequence>MNAGGLTSTESFLIEFFPGVYARMKEEEGRISNYCKFDSQLLTLFTSSLYLAGLFICPIVSHVTNKLGRRASMCAGGAFFFAGAAAGGVALNVHMLIFSRFLMGVGLGFTNQSVPLYISEMAPARHRGAIFNLFDICVSAGILVANLVNYFTQKIDGGWGWRISIALPALPASILAAGAIFIPETPPSIIQRGGDLQEASCVLQRIRGCAEVSEELNRIVAAAGGGGIPLFLQVACSMKLPAVFCDGPRVPRLPATDRHKPGELLRSSDVPHHGAQGKRLPDVHNGDEDRRHSLLSGGHGDGRQAREASPVLCRRASNVYLAGDRRGNHGGGAWRQRDDGKGMHELDAGLPLFLRFWVWVFMGSSSSAGDKRDLPAGDEIEGAEHRGGGGFLLQLRDGGEPAVDALFYEMGDLLLFRGMGVADDSVCVSFLAGDQGNTVGGDEEGVG</sequence>
<feature type="transmembrane region" description="Helical" evidence="8">
    <location>
        <begin position="130"/>
        <end position="151"/>
    </location>
</feature>
<dbReference type="PROSITE" id="PS50850">
    <property type="entry name" value="MFS"/>
    <property type="match status" value="1"/>
</dbReference>
<dbReference type="PROSITE" id="PS00217">
    <property type="entry name" value="SUGAR_TRANSPORT_2"/>
    <property type="match status" value="1"/>
</dbReference>
<dbReference type="GO" id="GO:0015144">
    <property type="term" value="F:carbohydrate transmembrane transporter activity"/>
    <property type="evidence" value="ECO:0007669"/>
    <property type="project" value="InterPro"/>
</dbReference>
<keyword evidence="11" id="KW-1185">Reference proteome</keyword>
<evidence type="ECO:0000313" key="10">
    <source>
        <dbReference type="EMBL" id="PKA46443.1"/>
    </source>
</evidence>
<name>A0A2H9ZT30_9ASPA</name>
<reference evidence="10 11" key="1">
    <citation type="journal article" date="2017" name="Nature">
        <title>The Apostasia genome and the evolution of orchids.</title>
        <authorList>
            <person name="Zhang G.Q."/>
            <person name="Liu K.W."/>
            <person name="Li Z."/>
            <person name="Lohaus R."/>
            <person name="Hsiao Y.Y."/>
            <person name="Niu S.C."/>
            <person name="Wang J.Y."/>
            <person name="Lin Y.C."/>
            <person name="Xu Q."/>
            <person name="Chen L.J."/>
            <person name="Yoshida K."/>
            <person name="Fujiwara S."/>
            <person name="Wang Z.W."/>
            <person name="Zhang Y.Q."/>
            <person name="Mitsuda N."/>
            <person name="Wang M."/>
            <person name="Liu G.H."/>
            <person name="Pecoraro L."/>
            <person name="Huang H.X."/>
            <person name="Xiao X.J."/>
            <person name="Lin M."/>
            <person name="Wu X.Y."/>
            <person name="Wu W.L."/>
            <person name="Chen Y.Y."/>
            <person name="Chang S.B."/>
            <person name="Sakamoto S."/>
            <person name="Ohme-Takagi M."/>
            <person name="Yagi M."/>
            <person name="Zeng S.J."/>
            <person name="Shen C.Y."/>
            <person name="Yeh C.M."/>
            <person name="Luo Y.B."/>
            <person name="Tsai W.C."/>
            <person name="Van de Peer Y."/>
            <person name="Liu Z.J."/>
        </authorList>
    </citation>
    <scope>NUCLEOTIDE SEQUENCE [LARGE SCALE GENOMIC DNA]</scope>
    <source>
        <strain evidence="11">cv. Shenzhen</strain>
        <tissue evidence="10">Stem</tissue>
    </source>
</reference>
<dbReference type="Proteomes" id="UP000236161">
    <property type="component" value="Unassembled WGS sequence"/>
</dbReference>
<feature type="region of interest" description="Disordered" evidence="7">
    <location>
        <begin position="254"/>
        <end position="308"/>
    </location>
</feature>
<keyword evidence="6 8" id="KW-0472">Membrane</keyword>
<evidence type="ECO:0000256" key="7">
    <source>
        <dbReference type="SAM" id="MobiDB-lite"/>
    </source>
</evidence>
<dbReference type="Pfam" id="PF00083">
    <property type="entry name" value="Sugar_tr"/>
    <property type="match status" value="1"/>
</dbReference>
<evidence type="ECO:0000256" key="2">
    <source>
        <dbReference type="ARBA" id="ARBA00010992"/>
    </source>
</evidence>
<evidence type="ECO:0000259" key="9">
    <source>
        <dbReference type="PROSITE" id="PS50850"/>
    </source>
</evidence>
<feature type="compositionally biased region" description="Basic and acidic residues" evidence="7">
    <location>
        <begin position="279"/>
        <end position="292"/>
    </location>
</feature>
<feature type="transmembrane region" description="Helical" evidence="8">
    <location>
        <begin position="41"/>
        <end position="61"/>
    </location>
</feature>
<evidence type="ECO:0000256" key="8">
    <source>
        <dbReference type="SAM" id="Phobius"/>
    </source>
</evidence>
<evidence type="ECO:0000256" key="3">
    <source>
        <dbReference type="ARBA" id="ARBA00022448"/>
    </source>
</evidence>
<dbReference type="InterPro" id="IPR005828">
    <property type="entry name" value="MFS_sugar_transport-like"/>
</dbReference>